<sequence length="325" mass="35934">MGAGCGTVPFHSTKFQNRTHPWYFSHTGRDLGAPSSSPSFLERIVAECLPLYRSITRVTVADGRSTSFWLDKWLPGEPLATRFPALFSHSTRPHASVAAVVSLGLDLQSRLTGAAEEELRVVRRFIDTTSLSEGGDRRSIDSPSAPSFSSCAAYRALSPARPVDSAACWTWSLRIPTKVKIFAYLLDIDRLSTRVNLFHKGCAPSSACASCGAPETGRHLFFDCPRAADLWAALHVPIPVGSFSIWDLQTPPPRHTGAWRVGLATVLWSIWKSRNDFVFNGVAHSTASTLRRAGDDLSLWRWRLRPSDREPLDRLRSSFLARAVT</sequence>
<dbReference type="PANTHER" id="PTHR36617:SF16">
    <property type="entry name" value="OS04G0516500 PROTEIN"/>
    <property type="match status" value="1"/>
</dbReference>
<dbReference type="InterPro" id="IPR026960">
    <property type="entry name" value="RVT-Znf"/>
</dbReference>
<gene>
    <name evidence="2" type="ORF">QYE76_000530</name>
</gene>
<feature type="domain" description="Reverse transcriptase zinc-binding" evidence="1">
    <location>
        <begin position="148"/>
        <end position="231"/>
    </location>
</feature>
<comment type="caution">
    <text evidence="2">The sequence shown here is derived from an EMBL/GenBank/DDBJ whole genome shotgun (WGS) entry which is preliminary data.</text>
</comment>
<dbReference type="PANTHER" id="PTHR36617">
    <property type="entry name" value="PROTEIN, PUTATIVE-RELATED"/>
    <property type="match status" value="1"/>
</dbReference>
<evidence type="ECO:0000313" key="3">
    <source>
        <dbReference type="Proteomes" id="UP001231189"/>
    </source>
</evidence>
<organism evidence="2 3">
    <name type="scientific">Lolium multiflorum</name>
    <name type="common">Italian ryegrass</name>
    <name type="synonym">Lolium perenne subsp. multiflorum</name>
    <dbReference type="NCBI Taxonomy" id="4521"/>
    <lineage>
        <taxon>Eukaryota</taxon>
        <taxon>Viridiplantae</taxon>
        <taxon>Streptophyta</taxon>
        <taxon>Embryophyta</taxon>
        <taxon>Tracheophyta</taxon>
        <taxon>Spermatophyta</taxon>
        <taxon>Magnoliopsida</taxon>
        <taxon>Liliopsida</taxon>
        <taxon>Poales</taxon>
        <taxon>Poaceae</taxon>
        <taxon>BOP clade</taxon>
        <taxon>Pooideae</taxon>
        <taxon>Poodae</taxon>
        <taxon>Poeae</taxon>
        <taxon>Poeae Chloroplast Group 2 (Poeae type)</taxon>
        <taxon>Loliodinae</taxon>
        <taxon>Loliinae</taxon>
        <taxon>Lolium</taxon>
    </lineage>
</organism>
<reference evidence="2" key="1">
    <citation type="submission" date="2023-07" db="EMBL/GenBank/DDBJ databases">
        <title>A chromosome-level genome assembly of Lolium multiflorum.</title>
        <authorList>
            <person name="Chen Y."/>
            <person name="Copetti D."/>
            <person name="Kolliker R."/>
            <person name="Studer B."/>
        </authorList>
    </citation>
    <scope>NUCLEOTIDE SEQUENCE</scope>
    <source>
        <strain evidence="2">02402/16</strain>
        <tissue evidence="2">Leaf</tissue>
    </source>
</reference>
<dbReference type="AlphaFoldDB" id="A0AAD8RK40"/>
<protein>
    <recommendedName>
        <fullName evidence="1">Reverse transcriptase zinc-binding domain-containing protein</fullName>
    </recommendedName>
</protein>
<evidence type="ECO:0000259" key="1">
    <source>
        <dbReference type="Pfam" id="PF13966"/>
    </source>
</evidence>
<proteinExistence type="predicted"/>
<dbReference type="Pfam" id="PF13966">
    <property type="entry name" value="zf-RVT"/>
    <property type="match status" value="1"/>
</dbReference>
<keyword evidence="3" id="KW-1185">Reference proteome</keyword>
<evidence type="ECO:0000313" key="2">
    <source>
        <dbReference type="EMBL" id="KAK1626215.1"/>
    </source>
</evidence>
<accession>A0AAD8RK40</accession>
<dbReference type="EMBL" id="JAUUTY010000005">
    <property type="protein sequence ID" value="KAK1626215.1"/>
    <property type="molecule type" value="Genomic_DNA"/>
</dbReference>
<dbReference type="Proteomes" id="UP001231189">
    <property type="component" value="Unassembled WGS sequence"/>
</dbReference>
<name>A0AAD8RK40_LOLMU</name>